<name>A0A2P6NBU0_9EUKA</name>
<dbReference type="InParanoid" id="A0A2P6NBU0"/>
<organism evidence="3 4">
    <name type="scientific">Planoprotostelium fungivorum</name>
    <dbReference type="NCBI Taxonomy" id="1890364"/>
    <lineage>
        <taxon>Eukaryota</taxon>
        <taxon>Amoebozoa</taxon>
        <taxon>Evosea</taxon>
        <taxon>Variosea</taxon>
        <taxon>Cavosteliida</taxon>
        <taxon>Cavosteliaceae</taxon>
        <taxon>Planoprotostelium</taxon>
    </lineage>
</organism>
<dbReference type="AlphaFoldDB" id="A0A2P6NBU0"/>
<evidence type="ECO:0000313" key="3">
    <source>
        <dbReference type="EMBL" id="PRP81417.1"/>
    </source>
</evidence>
<dbReference type="PANTHER" id="PTHR16196:SF0">
    <property type="entry name" value="PRE-MRNA-SPLICING FACTOR CWC25 HOMOLOG"/>
    <property type="match status" value="1"/>
</dbReference>
<dbReference type="GO" id="GO:0005684">
    <property type="term" value="C:U2-type spliceosomal complex"/>
    <property type="evidence" value="ECO:0007669"/>
    <property type="project" value="TreeGrafter"/>
</dbReference>
<accession>A0A2P6NBU0</accession>
<reference evidence="3 4" key="1">
    <citation type="journal article" date="2018" name="Genome Biol. Evol.">
        <title>Multiple Roots of Fruiting Body Formation in Amoebozoa.</title>
        <authorList>
            <person name="Hillmann F."/>
            <person name="Forbes G."/>
            <person name="Novohradska S."/>
            <person name="Ferling I."/>
            <person name="Riege K."/>
            <person name="Groth M."/>
            <person name="Westermann M."/>
            <person name="Marz M."/>
            <person name="Spaller T."/>
            <person name="Winckler T."/>
            <person name="Schaap P."/>
            <person name="Glockner G."/>
        </authorList>
    </citation>
    <scope>NUCLEOTIDE SEQUENCE [LARGE SCALE GENOMIC DNA]</scope>
    <source>
        <strain evidence="3 4">Jena</strain>
    </source>
</reference>
<evidence type="ECO:0000256" key="2">
    <source>
        <dbReference type="SAM" id="MobiDB-lite"/>
    </source>
</evidence>
<evidence type="ECO:0000256" key="1">
    <source>
        <dbReference type="ARBA" id="ARBA00006695"/>
    </source>
</evidence>
<feature type="region of interest" description="Disordered" evidence="2">
    <location>
        <begin position="1"/>
        <end position="21"/>
    </location>
</feature>
<dbReference type="PANTHER" id="PTHR16196">
    <property type="entry name" value="CELL CYCLE CONTROL PROTEIN CWF25"/>
    <property type="match status" value="1"/>
</dbReference>
<dbReference type="Proteomes" id="UP000241769">
    <property type="component" value="Unassembled WGS sequence"/>
</dbReference>
<keyword evidence="4" id="KW-1185">Reference proteome</keyword>
<dbReference type="InterPro" id="IPR051376">
    <property type="entry name" value="CWC25_splicing_factor"/>
</dbReference>
<sequence length="92" mass="10716">MTEEERKRRLAEMMSDADAREDLKHQRIARADAEDAKIKVEEPTDEQARFINDMNKKVYTQTNDSLSERIRKNIHFVQRNTGTALSHEEGGI</sequence>
<dbReference type="OrthoDB" id="21123at2759"/>
<protein>
    <submittedName>
        <fullName evidence="3">Uncharacterized protein</fullName>
    </submittedName>
</protein>
<gene>
    <name evidence="3" type="ORF">PROFUN_10947</name>
</gene>
<dbReference type="GO" id="GO:0000398">
    <property type="term" value="P:mRNA splicing, via spliceosome"/>
    <property type="evidence" value="ECO:0007669"/>
    <property type="project" value="TreeGrafter"/>
</dbReference>
<comment type="caution">
    <text evidence="3">The sequence shown here is derived from an EMBL/GenBank/DDBJ whole genome shotgun (WGS) entry which is preliminary data.</text>
</comment>
<proteinExistence type="inferred from homology"/>
<dbReference type="EMBL" id="MDYQ01000125">
    <property type="protein sequence ID" value="PRP81417.1"/>
    <property type="molecule type" value="Genomic_DNA"/>
</dbReference>
<evidence type="ECO:0000313" key="4">
    <source>
        <dbReference type="Proteomes" id="UP000241769"/>
    </source>
</evidence>
<comment type="similarity">
    <text evidence="1">Belongs to the CWC25 family.</text>
</comment>